<protein>
    <recommendedName>
        <fullName evidence="1">LUD domain-containing protein</fullName>
    </recommendedName>
</protein>
<dbReference type="InterPro" id="IPR037171">
    <property type="entry name" value="NagB/RpiA_transferase-like"/>
</dbReference>
<dbReference type="KEGG" id="hdu:HD_1219"/>
<dbReference type="PANTHER" id="PTHR43682">
    <property type="entry name" value="LACTATE UTILIZATION PROTEIN C"/>
    <property type="match status" value="1"/>
</dbReference>
<dbReference type="DNASU" id="1491132"/>
<dbReference type="SUPFAM" id="SSF100950">
    <property type="entry name" value="NagB/RpiA/CoA transferase-like"/>
    <property type="match status" value="1"/>
</dbReference>
<evidence type="ECO:0000259" key="1">
    <source>
        <dbReference type="Pfam" id="PF02589"/>
    </source>
</evidence>
<dbReference type="Pfam" id="PF02589">
    <property type="entry name" value="LUD_dom"/>
    <property type="match status" value="1"/>
</dbReference>
<dbReference type="STRING" id="233412.HD_1219"/>
<dbReference type="Proteomes" id="UP000001022">
    <property type="component" value="Chromosome"/>
</dbReference>
<sequence length="244" mass="26988">MCVLDTPLLDYSMNIENRENFLNKLAQCMGRERKLVPDQMETPVNDHPSTRLTDLSQTELCNAFINFAKVLLVDVVETNETEVAKAMLTVCEKYGGGNIILNNDNRLQDLGITDAIKTKFNHYVWDFTHQDENIIQAEKANIGIVYAEYGLAESGGIVLFSTKDNGRSTSLLPTTSIVVVRKSSILPRVAQLAEILHQKAQTGERIPSCVNIISGPSATEDIELVKVVGVHGPVSKIYIVIDDL</sequence>
<evidence type="ECO:0000313" key="3">
    <source>
        <dbReference type="Proteomes" id="UP000001022"/>
    </source>
</evidence>
<dbReference type="AlphaFoldDB" id="Q7VM07"/>
<evidence type="ECO:0000313" key="2">
    <source>
        <dbReference type="EMBL" id="AAP96061.1"/>
    </source>
</evidence>
<dbReference type="EMBL" id="AE017143">
    <property type="protein sequence ID" value="AAP96061.1"/>
    <property type="molecule type" value="Genomic_DNA"/>
</dbReference>
<organism evidence="2 3">
    <name type="scientific">Haemophilus ducreyi (strain 35000HP / ATCC 700724)</name>
    <dbReference type="NCBI Taxonomy" id="233412"/>
    <lineage>
        <taxon>Bacteria</taxon>
        <taxon>Pseudomonadati</taxon>
        <taxon>Pseudomonadota</taxon>
        <taxon>Gammaproteobacteria</taxon>
        <taxon>Pasteurellales</taxon>
        <taxon>Pasteurellaceae</taxon>
        <taxon>Haemophilus</taxon>
    </lineage>
</organism>
<accession>Q7VM07</accession>
<gene>
    <name evidence="2" type="ordered locus">HD_1219</name>
</gene>
<proteinExistence type="predicted"/>
<dbReference type="Gene3D" id="3.40.50.10420">
    <property type="entry name" value="NagB/RpiA/CoA transferase-like"/>
    <property type="match status" value="1"/>
</dbReference>
<name>Q7VM07_HAEDU</name>
<dbReference type="InterPro" id="IPR024185">
    <property type="entry name" value="FTHF_cligase-like_sf"/>
</dbReference>
<keyword evidence="3" id="KW-1185">Reference proteome</keyword>
<dbReference type="PANTHER" id="PTHR43682:SF1">
    <property type="entry name" value="LACTATE UTILIZATION PROTEIN C"/>
    <property type="match status" value="1"/>
</dbReference>
<feature type="domain" description="LUD" evidence="1">
    <location>
        <begin position="73"/>
        <end position="241"/>
    </location>
</feature>
<dbReference type="HOGENOM" id="CLU_090664_1_0_6"/>
<dbReference type="InterPro" id="IPR003741">
    <property type="entry name" value="LUD_dom"/>
</dbReference>
<reference evidence="3" key="1">
    <citation type="submission" date="2003-06" db="EMBL/GenBank/DDBJ databases">
        <title>The complete genome sequence of Haemophilus ducreyi.</title>
        <authorList>
            <person name="Munson R.S. Jr."/>
            <person name="Ray W.C."/>
            <person name="Mahairas G."/>
            <person name="Sabo P."/>
            <person name="Mungur R."/>
            <person name="Johnson L."/>
            <person name="Nguyen D."/>
            <person name="Wang J."/>
            <person name="Forst C."/>
            <person name="Hood L."/>
        </authorList>
    </citation>
    <scope>NUCLEOTIDE SEQUENCE [LARGE SCALE GENOMIC DNA]</scope>
    <source>
        <strain evidence="3">35000HP / ATCC 700724</strain>
    </source>
</reference>
<dbReference type="eggNOG" id="COG1556">
    <property type="taxonomic scope" value="Bacteria"/>
</dbReference>